<evidence type="ECO:0000313" key="2">
    <source>
        <dbReference type="EMBL" id="EIW79796.1"/>
    </source>
</evidence>
<comment type="caution">
    <text evidence="2">The sequence shown here is derived from an EMBL/GenBank/DDBJ whole genome shotgun (WGS) entry which is preliminary data.</text>
</comment>
<evidence type="ECO:0000256" key="1">
    <source>
        <dbReference type="SAM" id="MobiDB-lite"/>
    </source>
</evidence>
<dbReference type="AlphaFoldDB" id="A0A5M3ML55"/>
<evidence type="ECO:0000313" key="3">
    <source>
        <dbReference type="Proteomes" id="UP000053558"/>
    </source>
</evidence>
<dbReference type="KEGG" id="cput:CONPUDRAFT_155190"/>
<proteinExistence type="predicted"/>
<protein>
    <submittedName>
        <fullName evidence="2">Uncharacterized protein</fullName>
    </submittedName>
</protein>
<dbReference type="EMBL" id="JH711580">
    <property type="protein sequence ID" value="EIW79796.1"/>
    <property type="molecule type" value="Genomic_DNA"/>
</dbReference>
<keyword evidence="3" id="KW-1185">Reference proteome</keyword>
<feature type="region of interest" description="Disordered" evidence="1">
    <location>
        <begin position="1"/>
        <end position="59"/>
    </location>
</feature>
<dbReference type="GeneID" id="19203387"/>
<dbReference type="Proteomes" id="UP000053558">
    <property type="component" value="Unassembled WGS sequence"/>
</dbReference>
<name>A0A5M3ML55_CONPW</name>
<accession>A0A5M3ML55</accession>
<feature type="region of interest" description="Disordered" evidence="1">
    <location>
        <begin position="74"/>
        <end position="97"/>
    </location>
</feature>
<sequence>MHGLSAAAHVTQTRLIRSRITRNPHFPAVQSSSRPAVQPPVRPPVRRSATGPAVRPAFQSSCSVQIREIDVKREGDYDSSQELEDSSRCQEQLPQPPSPVFPNALVAPQLGVQVRSPHVYYTLQLLGRMQVGTPACRPSSTAISLAGWAIRV</sequence>
<organism evidence="2 3">
    <name type="scientific">Coniophora puteana (strain RWD-64-598)</name>
    <name type="common">Brown rot fungus</name>
    <dbReference type="NCBI Taxonomy" id="741705"/>
    <lineage>
        <taxon>Eukaryota</taxon>
        <taxon>Fungi</taxon>
        <taxon>Dikarya</taxon>
        <taxon>Basidiomycota</taxon>
        <taxon>Agaricomycotina</taxon>
        <taxon>Agaricomycetes</taxon>
        <taxon>Agaricomycetidae</taxon>
        <taxon>Boletales</taxon>
        <taxon>Coniophorineae</taxon>
        <taxon>Coniophoraceae</taxon>
        <taxon>Coniophora</taxon>
    </lineage>
</organism>
<dbReference type="RefSeq" id="XP_007770140.1">
    <property type="nucleotide sequence ID" value="XM_007771950.1"/>
</dbReference>
<reference evidence="3" key="1">
    <citation type="journal article" date="2012" name="Science">
        <title>The Paleozoic origin of enzymatic lignin decomposition reconstructed from 31 fungal genomes.</title>
        <authorList>
            <person name="Floudas D."/>
            <person name="Binder M."/>
            <person name="Riley R."/>
            <person name="Barry K."/>
            <person name="Blanchette R.A."/>
            <person name="Henrissat B."/>
            <person name="Martinez A.T."/>
            <person name="Otillar R."/>
            <person name="Spatafora J.W."/>
            <person name="Yadav J.S."/>
            <person name="Aerts A."/>
            <person name="Benoit I."/>
            <person name="Boyd A."/>
            <person name="Carlson A."/>
            <person name="Copeland A."/>
            <person name="Coutinho P.M."/>
            <person name="de Vries R.P."/>
            <person name="Ferreira P."/>
            <person name="Findley K."/>
            <person name="Foster B."/>
            <person name="Gaskell J."/>
            <person name="Glotzer D."/>
            <person name="Gorecki P."/>
            <person name="Heitman J."/>
            <person name="Hesse C."/>
            <person name="Hori C."/>
            <person name="Igarashi K."/>
            <person name="Jurgens J.A."/>
            <person name="Kallen N."/>
            <person name="Kersten P."/>
            <person name="Kohler A."/>
            <person name="Kuees U."/>
            <person name="Kumar T.K.A."/>
            <person name="Kuo A."/>
            <person name="LaButti K."/>
            <person name="Larrondo L.F."/>
            <person name="Lindquist E."/>
            <person name="Ling A."/>
            <person name="Lombard V."/>
            <person name="Lucas S."/>
            <person name="Lundell T."/>
            <person name="Martin R."/>
            <person name="McLaughlin D.J."/>
            <person name="Morgenstern I."/>
            <person name="Morin E."/>
            <person name="Murat C."/>
            <person name="Nagy L.G."/>
            <person name="Nolan M."/>
            <person name="Ohm R.A."/>
            <person name="Patyshakuliyeva A."/>
            <person name="Rokas A."/>
            <person name="Ruiz-Duenas F.J."/>
            <person name="Sabat G."/>
            <person name="Salamov A."/>
            <person name="Samejima M."/>
            <person name="Schmutz J."/>
            <person name="Slot J.C."/>
            <person name="St John F."/>
            <person name="Stenlid J."/>
            <person name="Sun H."/>
            <person name="Sun S."/>
            <person name="Syed K."/>
            <person name="Tsang A."/>
            <person name="Wiebenga A."/>
            <person name="Young D."/>
            <person name="Pisabarro A."/>
            <person name="Eastwood D.C."/>
            <person name="Martin F."/>
            <person name="Cullen D."/>
            <person name="Grigoriev I.V."/>
            <person name="Hibbett D.S."/>
        </authorList>
    </citation>
    <scope>NUCLEOTIDE SEQUENCE [LARGE SCALE GENOMIC DNA]</scope>
    <source>
        <strain evidence="3">RWD-64-598 SS2</strain>
    </source>
</reference>
<gene>
    <name evidence="2" type="ORF">CONPUDRAFT_155190</name>
</gene>